<feature type="signal peptide" evidence="2">
    <location>
        <begin position="1"/>
        <end position="19"/>
    </location>
</feature>
<evidence type="ECO:0000256" key="1">
    <source>
        <dbReference type="ARBA" id="ARBA00023284"/>
    </source>
</evidence>
<keyword evidence="2" id="KW-0732">Signal</keyword>
<gene>
    <name evidence="4" type="ORF">KMW28_10995</name>
</gene>
<feature type="chain" id="PRO_5043612125" evidence="2">
    <location>
        <begin position="20"/>
        <end position="169"/>
    </location>
</feature>
<proteinExistence type="predicted"/>
<accession>A0AAX1MY63</accession>
<dbReference type="PANTHER" id="PTHR42899:SF1">
    <property type="entry name" value="SPERMATOGENESIS-ASSOCIATED PROTEIN 20"/>
    <property type="match status" value="1"/>
</dbReference>
<protein>
    <submittedName>
        <fullName evidence="4">DUF255 domain-containing protein</fullName>
    </submittedName>
</protein>
<evidence type="ECO:0000259" key="3">
    <source>
        <dbReference type="Pfam" id="PF03190"/>
    </source>
</evidence>
<keyword evidence="5" id="KW-1185">Reference proteome</keyword>
<dbReference type="InterPro" id="IPR036249">
    <property type="entry name" value="Thioredoxin-like_sf"/>
</dbReference>
<evidence type="ECO:0000256" key="2">
    <source>
        <dbReference type="SAM" id="SignalP"/>
    </source>
</evidence>
<feature type="domain" description="Spermatogenesis-associated protein 20-like TRX" evidence="3">
    <location>
        <begin position="20"/>
        <end position="133"/>
    </location>
</feature>
<dbReference type="RefSeq" id="WP_169663378.1">
    <property type="nucleotide sequence ID" value="NZ_CP076132.1"/>
</dbReference>
<dbReference type="InterPro" id="IPR024705">
    <property type="entry name" value="Ssp411"/>
</dbReference>
<dbReference type="PANTHER" id="PTHR42899">
    <property type="entry name" value="SPERMATOGENESIS-ASSOCIATED PROTEIN 20"/>
    <property type="match status" value="1"/>
</dbReference>
<dbReference type="InterPro" id="IPR017937">
    <property type="entry name" value="Thioredoxin_CS"/>
</dbReference>
<reference evidence="4 5" key="1">
    <citation type="submission" date="2021-05" db="EMBL/GenBank/DDBJ databases">
        <title>Comparative genomic studies on the polysaccharide-degrading batcterial strains of the Flammeovirga genus.</title>
        <authorList>
            <person name="Zewei F."/>
            <person name="Zheng Z."/>
            <person name="Yu L."/>
            <person name="Ruyue G."/>
            <person name="Yanhong M."/>
            <person name="Yuanyuan C."/>
            <person name="Jingyan G."/>
            <person name="Wenjun H."/>
        </authorList>
    </citation>
    <scope>NUCLEOTIDE SEQUENCE [LARGE SCALE GENOMIC DNA]</scope>
    <source>
        <strain evidence="4 5">NBRC:100898</strain>
    </source>
</reference>
<dbReference type="EMBL" id="CP076132">
    <property type="protein sequence ID" value="QWG00177.1"/>
    <property type="molecule type" value="Genomic_DNA"/>
</dbReference>
<name>A0AAX1MY63_9BACT</name>
<evidence type="ECO:0000313" key="5">
    <source>
        <dbReference type="Proteomes" id="UP000678679"/>
    </source>
</evidence>
<dbReference type="PROSITE" id="PS00194">
    <property type="entry name" value="THIOREDOXIN_1"/>
    <property type="match status" value="1"/>
</dbReference>
<dbReference type="SUPFAM" id="SSF52833">
    <property type="entry name" value="Thioredoxin-like"/>
    <property type="match status" value="1"/>
</dbReference>
<keyword evidence="1" id="KW-0676">Redox-active center</keyword>
<organism evidence="4 5">
    <name type="scientific">Flammeovirga yaeyamensis</name>
    <dbReference type="NCBI Taxonomy" id="367791"/>
    <lineage>
        <taxon>Bacteria</taxon>
        <taxon>Pseudomonadati</taxon>
        <taxon>Bacteroidota</taxon>
        <taxon>Cytophagia</taxon>
        <taxon>Cytophagales</taxon>
        <taxon>Flammeovirgaceae</taxon>
        <taxon>Flammeovirga</taxon>
    </lineage>
</organism>
<dbReference type="Gene3D" id="3.40.30.10">
    <property type="entry name" value="Glutaredoxin"/>
    <property type="match status" value="1"/>
</dbReference>
<sequence length="169" mass="20239">MKKLYLFLLLVFITKSAFCQQTIQWLTFEEALQKNKLEQKQFFIDVYTNWCTWCKKMDRTTFKNEEIVSYINANFYAVKINAEDHSKLMFQGEEFTYESLSHTLLGGNMGFPTYVFLWVRKDEQLQANPYPIQGYIKKQKLHLMLSFMNEAAYEGVEFKEFREGYLSPY</sequence>
<dbReference type="Pfam" id="PF03190">
    <property type="entry name" value="Thioredox_DsbH"/>
    <property type="match status" value="1"/>
</dbReference>
<dbReference type="InterPro" id="IPR004879">
    <property type="entry name" value="Ssp411-like_TRX"/>
</dbReference>
<dbReference type="AlphaFoldDB" id="A0AAX1MY63"/>
<evidence type="ECO:0000313" key="4">
    <source>
        <dbReference type="EMBL" id="QWG00177.1"/>
    </source>
</evidence>
<dbReference type="KEGG" id="fya:KMW28_10995"/>
<dbReference type="Proteomes" id="UP000678679">
    <property type="component" value="Chromosome 1"/>
</dbReference>